<dbReference type="Proteomes" id="UP000034854">
    <property type="component" value="Unassembled WGS sequence"/>
</dbReference>
<proteinExistence type="predicted"/>
<evidence type="ECO:0000313" key="3">
    <source>
        <dbReference type="Proteomes" id="UP000034854"/>
    </source>
</evidence>
<keyword evidence="1" id="KW-1133">Transmembrane helix</keyword>
<feature type="transmembrane region" description="Helical" evidence="1">
    <location>
        <begin position="17"/>
        <end position="36"/>
    </location>
</feature>
<comment type="caution">
    <text evidence="2">The sequence shown here is derived from an EMBL/GenBank/DDBJ whole genome shotgun (WGS) entry which is preliminary data.</text>
</comment>
<evidence type="ECO:0000256" key="1">
    <source>
        <dbReference type="SAM" id="Phobius"/>
    </source>
</evidence>
<keyword evidence="1" id="KW-0812">Transmembrane</keyword>
<gene>
    <name evidence="2" type="ORF">UU34_C0002G0067</name>
</gene>
<sequence length="406" mass="42458">MVKKFFNLPTLPKNQPGFVLLVGILVVTVIIIFSAGQFDRVANFVRQGSNKVVQQQAVNLAEAGVDYAIWQLNKNAGNWYGTGTEVAVGTTGTFFVTVTDESANIKNVVATGYVPNSTSPRQKSTVKTQVVIGGQTIEFNFATQTGTGGITMNQSSTINGNIYSNGNISAGNGSQQTIDGEAYAVGTIDSPPITVTSGVIEENQEPEDMPTIDYQLWKDEATAGGIIDCAITPSSCNIDGVIASIGPKKYIGNLTISNQAKVTVTGPIYVENGNIIVRNGGTQVNLSQSFGSEGTVIITNGTITVEQGGAFNPNSASPPGYILVVTTSTLDPAMSVSNQGANAVFYALDGGAELSQSAQVNALVAKKLIMRNSATLTYASGLASAKFSSGPGGSWEIRKGSYQYTK</sequence>
<dbReference type="AlphaFoldDB" id="A0A0G0WU25"/>
<organism evidence="2 3">
    <name type="scientific">Candidatus Curtissbacteria bacterium GW2011_GWA1_41_11</name>
    <dbReference type="NCBI Taxonomy" id="1618409"/>
    <lineage>
        <taxon>Bacteria</taxon>
        <taxon>Candidatus Curtissiibacteriota</taxon>
    </lineage>
</organism>
<accession>A0A0G0WU25</accession>
<keyword evidence="1" id="KW-0472">Membrane</keyword>
<evidence type="ECO:0000313" key="2">
    <source>
        <dbReference type="EMBL" id="KKR87950.1"/>
    </source>
</evidence>
<protein>
    <submittedName>
        <fullName evidence="2">Uncharacterized protein</fullName>
    </submittedName>
</protein>
<name>A0A0G0WU25_9BACT</name>
<dbReference type="EMBL" id="LCAG01000002">
    <property type="protein sequence ID" value="KKR87950.1"/>
    <property type="molecule type" value="Genomic_DNA"/>
</dbReference>
<reference evidence="2 3" key="1">
    <citation type="journal article" date="2015" name="Nature">
        <title>rRNA introns, odd ribosomes, and small enigmatic genomes across a large radiation of phyla.</title>
        <authorList>
            <person name="Brown C.T."/>
            <person name="Hug L.A."/>
            <person name="Thomas B.C."/>
            <person name="Sharon I."/>
            <person name="Castelle C.J."/>
            <person name="Singh A."/>
            <person name="Wilkins M.J."/>
            <person name="Williams K.H."/>
            <person name="Banfield J.F."/>
        </authorList>
    </citation>
    <scope>NUCLEOTIDE SEQUENCE [LARGE SCALE GENOMIC DNA]</scope>
</reference>